<evidence type="ECO:0000256" key="4">
    <source>
        <dbReference type="ARBA" id="ARBA00022989"/>
    </source>
</evidence>
<evidence type="ECO:0000256" key="5">
    <source>
        <dbReference type="ARBA" id="ARBA00023136"/>
    </source>
</evidence>
<evidence type="ECO:0000256" key="6">
    <source>
        <dbReference type="ARBA" id="ARBA00044504"/>
    </source>
</evidence>
<accession>A0ABD1HV67</accession>
<feature type="transmembrane region" description="Helical" evidence="7">
    <location>
        <begin position="498"/>
        <end position="516"/>
    </location>
</feature>
<dbReference type="Pfam" id="PF00854">
    <property type="entry name" value="PTR2"/>
    <property type="match status" value="1"/>
</dbReference>
<feature type="transmembrane region" description="Helical" evidence="7">
    <location>
        <begin position="465"/>
        <end position="486"/>
    </location>
</feature>
<evidence type="ECO:0000256" key="1">
    <source>
        <dbReference type="ARBA" id="ARBA00004141"/>
    </source>
</evidence>
<feature type="transmembrane region" description="Helical" evidence="7">
    <location>
        <begin position="371"/>
        <end position="392"/>
    </location>
</feature>
<protein>
    <submittedName>
        <fullName evidence="8">Protein NRT1/ PTR FAMILY 4.5-like</fullName>
    </submittedName>
</protein>
<dbReference type="InterPro" id="IPR000109">
    <property type="entry name" value="POT_fam"/>
</dbReference>
<feature type="transmembrane region" description="Helical" evidence="7">
    <location>
        <begin position="412"/>
        <end position="433"/>
    </location>
</feature>
<gene>
    <name evidence="8" type="ORF">AAHA92_10589</name>
</gene>
<evidence type="ECO:0000256" key="3">
    <source>
        <dbReference type="ARBA" id="ARBA00022692"/>
    </source>
</evidence>
<evidence type="ECO:0000256" key="2">
    <source>
        <dbReference type="ARBA" id="ARBA00005982"/>
    </source>
</evidence>
<keyword evidence="9" id="KW-1185">Reference proteome</keyword>
<name>A0ABD1HV67_SALDI</name>
<comment type="subcellular location">
    <subcellularLocation>
        <location evidence="1">Membrane</location>
        <topology evidence="1">Multi-pass membrane protein</topology>
    </subcellularLocation>
</comment>
<feature type="transmembrane region" description="Helical" evidence="7">
    <location>
        <begin position="100"/>
        <end position="119"/>
    </location>
</feature>
<evidence type="ECO:0000313" key="8">
    <source>
        <dbReference type="EMBL" id="KAL1560374.1"/>
    </source>
</evidence>
<feature type="transmembrane region" description="Helical" evidence="7">
    <location>
        <begin position="545"/>
        <end position="564"/>
    </location>
</feature>
<dbReference type="GO" id="GO:0016020">
    <property type="term" value="C:membrane"/>
    <property type="evidence" value="ECO:0007669"/>
    <property type="project" value="UniProtKB-SubCell"/>
</dbReference>
<evidence type="ECO:0000256" key="7">
    <source>
        <dbReference type="SAM" id="Phobius"/>
    </source>
</evidence>
<feature type="transmembrane region" description="Helical" evidence="7">
    <location>
        <begin position="215"/>
        <end position="237"/>
    </location>
</feature>
<feature type="transmembrane region" description="Helical" evidence="7">
    <location>
        <begin position="32"/>
        <end position="56"/>
    </location>
</feature>
<dbReference type="PANTHER" id="PTHR11654">
    <property type="entry name" value="OLIGOPEPTIDE TRANSPORTER-RELATED"/>
    <property type="match status" value="1"/>
</dbReference>
<keyword evidence="5 7" id="KW-0472">Membrane</keyword>
<comment type="similarity">
    <text evidence="6">Belongs to the major facilitator superfamily. Phosphate:H(+) symporter (TC 2.A.1.9) family.</text>
</comment>
<keyword evidence="3 7" id="KW-0812">Transmembrane</keyword>
<dbReference type="SUPFAM" id="SSF103473">
    <property type="entry name" value="MFS general substrate transporter"/>
    <property type="match status" value="1"/>
</dbReference>
<sequence>MQEETAELIEGKVDWKGMPAQKDKHGGSRTSFLIIGSLTFESMATFALAVNLVTYFTGVMHFDVATSANQLTNYMGTSYIVTIAVATLADTYIGRFKAVLLATSIEFLGLGLLSLQAHYKGLKPPACVMFDPTSTCVQVSGANAVLLFVALYMVGIGSGGLKAALPAHGADQFDDEDEKEAEEKSSFFNWLLLSMCVGGAISLTFFVWIQDHKGWDWGFAVSTIAMFLAIIVFAVGLPQYRIHVVNGSSALTKIAQVYVAAIRNRNLQLPKDHDDLYEVRLDKEAADEGAELLPHTDAFRFLDKASIDTSSENPTPWKLCTVTQVENAKIILNILPLFLCTIIMTLCLAQLQTFSVEQGVTMDKNMGKHFQIPPASLPIIPVMFLVILIPFYDRIIVPFLRKLTGIPTGITYLQRVGVGLILSSLSMAVAAVVEAKRKRVARERGMVDASPFEQALPISVFWLSFQYFIFGIADMFTYVGLLEFFYHQVPKDLKSISSCFLWASMSLGYFLSTILVKTVNRATRDVTSSGGWLAGNNINRNHLNLFYWLLSALSLVNFCIYLFVAQRYEYRQGSHEGGSSRLRELQSVHESP</sequence>
<feature type="transmembrane region" description="Helical" evidence="7">
    <location>
        <begin position="330"/>
        <end position="351"/>
    </location>
</feature>
<dbReference type="Gene3D" id="1.20.1250.20">
    <property type="entry name" value="MFS general substrate transporter like domains"/>
    <property type="match status" value="1"/>
</dbReference>
<proteinExistence type="inferred from homology"/>
<dbReference type="EMBL" id="JBEAFC010000004">
    <property type="protein sequence ID" value="KAL1560374.1"/>
    <property type="molecule type" value="Genomic_DNA"/>
</dbReference>
<dbReference type="InterPro" id="IPR036259">
    <property type="entry name" value="MFS_trans_sf"/>
</dbReference>
<dbReference type="AlphaFoldDB" id="A0ABD1HV67"/>
<organism evidence="8 9">
    <name type="scientific">Salvia divinorum</name>
    <name type="common">Maria pastora</name>
    <name type="synonym">Diviner's sage</name>
    <dbReference type="NCBI Taxonomy" id="28513"/>
    <lineage>
        <taxon>Eukaryota</taxon>
        <taxon>Viridiplantae</taxon>
        <taxon>Streptophyta</taxon>
        <taxon>Embryophyta</taxon>
        <taxon>Tracheophyta</taxon>
        <taxon>Spermatophyta</taxon>
        <taxon>Magnoliopsida</taxon>
        <taxon>eudicotyledons</taxon>
        <taxon>Gunneridae</taxon>
        <taxon>Pentapetalae</taxon>
        <taxon>asterids</taxon>
        <taxon>lamiids</taxon>
        <taxon>Lamiales</taxon>
        <taxon>Lamiaceae</taxon>
        <taxon>Nepetoideae</taxon>
        <taxon>Mentheae</taxon>
        <taxon>Salviinae</taxon>
        <taxon>Salvia</taxon>
        <taxon>Salvia subgen. Calosphace</taxon>
    </lineage>
</organism>
<comment type="similarity">
    <text evidence="2">Belongs to the major facilitator superfamily. Proton-dependent oligopeptide transporter (POT/PTR) (TC 2.A.17) family.</text>
</comment>
<dbReference type="Proteomes" id="UP001567538">
    <property type="component" value="Unassembled WGS sequence"/>
</dbReference>
<evidence type="ECO:0000313" key="9">
    <source>
        <dbReference type="Proteomes" id="UP001567538"/>
    </source>
</evidence>
<feature type="transmembrane region" description="Helical" evidence="7">
    <location>
        <begin position="76"/>
        <end position="93"/>
    </location>
</feature>
<feature type="transmembrane region" description="Helical" evidence="7">
    <location>
        <begin position="186"/>
        <end position="209"/>
    </location>
</feature>
<reference evidence="8 9" key="1">
    <citation type="submission" date="2024-06" db="EMBL/GenBank/DDBJ databases">
        <title>A chromosome level genome sequence of Diviner's sage (Salvia divinorum).</title>
        <authorList>
            <person name="Ford S.A."/>
            <person name="Ro D.-K."/>
            <person name="Ness R.W."/>
            <person name="Phillips M.A."/>
        </authorList>
    </citation>
    <scope>NUCLEOTIDE SEQUENCE [LARGE SCALE GENOMIC DNA]</scope>
    <source>
        <strain evidence="8">SAF-2024a</strain>
        <tissue evidence="8">Leaf</tissue>
    </source>
</reference>
<comment type="caution">
    <text evidence="8">The sequence shown here is derived from an EMBL/GenBank/DDBJ whole genome shotgun (WGS) entry which is preliminary data.</text>
</comment>
<keyword evidence="4 7" id="KW-1133">Transmembrane helix</keyword>
<feature type="transmembrane region" description="Helical" evidence="7">
    <location>
        <begin position="139"/>
        <end position="165"/>
    </location>
</feature>